<name>A0A438AYD8_9NOCA</name>
<dbReference type="AlphaFoldDB" id="A0A438AYD8"/>
<organism evidence="2 3">
    <name type="scientific">Rhodococcus spongiicola</name>
    <dbReference type="NCBI Taxonomy" id="2487352"/>
    <lineage>
        <taxon>Bacteria</taxon>
        <taxon>Bacillati</taxon>
        <taxon>Actinomycetota</taxon>
        <taxon>Actinomycetes</taxon>
        <taxon>Mycobacteriales</taxon>
        <taxon>Nocardiaceae</taxon>
        <taxon>Rhodococcus</taxon>
    </lineage>
</organism>
<protein>
    <submittedName>
        <fullName evidence="2">MbtH family protein</fullName>
    </submittedName>
</protein>
<sequence>MTSPATPFEDPDTEYLVLVNEKNQHSLWPAFADVPAGWAIAHGKASRRACVDYIDRNWTDLRPSTLLAAGEHDPSRY</sequence>
<dbReference type="Gene3D" id="3.90.820.10">
    <property type="entry name" value="Structural Genomics, Unknown Function 30-nov-00 1gh9 Mol_id"/>
    <property type="match status" value="1"/>
</dbReference>
<evidence type="ECO:0000313" key="2">
    <source>
        <dbReference type="EMBL" id="RVW03709.1"/>
    </source>
</evidence>
<dbReference type="GO" id="GO:0019290">
    <property type="term" value="P:siderophore biosynthetic process"/>
    <property type="evidence" value="ECO:0007669"/>
    <property type="project" value="TreeGrafter"/>
</dbReference>
<dbReference type="GO" id="GO:0005829">
    <property type="term" value="C:cytosol"/>
    <property type="evidence" value="ECO:0007669"/>
    <property type="project" value="TreeGrafter"/>
</dbReference>
<dbReference type="InterPro" id="IPR037407">
    <property type="entry name" value="MLP_fam"/>
</dbReference>
<comment type="caution">
    <text evidence="2">The sequence shown here is derived from an EMBL/GenBank/DDBJ whole genome shotgun (WGS) entry which is preliminary data.</text>
</comment>
<gene>
    <name evidence="2" type="ORF">EF834_08910</name>
</gene>
<dbReference type="OrthoDB" id="7584480at2"/>
<dbReference type="RefSeq" id="WP_127946860.1">
    <property type="nucleotide sequence ID" value="NZ_RKLN01000003.1"/>
</dbReference>
<feature type="domain" description="MbtH-like" evidence="1">
    <location>
        <begin position="6"/>
        <end position="56"/>
    </location>
</feature>
<dbReference type="InterPro" id="IPR005153">
    <property type="entry name" value="MbtH-like_dom"/>
</dbReference>
<evidence type="ECO:0000313" key="3">
    <source>
        <dbReference type="Proteomes" id="UP000284333"/>
    </source>
</evidence>
<dbReference type="SMART" id="SM00923">
    <property type="entry name" value="MbtH"/>
    <property type="match status" value="1"/>
</dbReference>
<keyword evidence="3" id="KW-1185">Reference proteome</keyword>
<dbReference type="Proteomes" id="UP000284333">
    <property type="component" value="Unassembled WGS sequence"/>
</dbReference>
<dbReference type="EMBL" id="RKLN01000003">
    <property type="protein sequence ID" value="RVW03709.1"/>
    <property type="molecule type" value="Genomic_DNA"/>
</dbReference>
<dbReference type="PANTHER" id="PTHR38444">
    <property type="entry name" value="ENTEROBACTIN BIOSYNTHESIS PROTEIN YBDZ"/>
    <property type="match status" value="1"/>
</dbReference>
<dbReference type="PANTHER" id="PTHR38444:SF1">
    <property type="entry name" value="ENTEROBACTIN BIOSYNTHESIS PROTEIN YBDZ"/>
    <property type="match status" value="1"/>
</dbReference>
<dbReference type="Pfam" id="PF03621">
    <property type="entry name" value="MbtH"/>
    <property type="match status" value="1"/>
</dbReference>
<proteinExistence type="predicted"/>
<evidence type="ECO:0000259" key="1">
    <source>
        <dbReference type="SMART" id="SM00923"/>
    </source>
</evidence>
<dbReference type="InterPro" id="IPR038020">
    <property type="entry name" value="MbtH-like_sf"/>
</dbReference>
<dbReference type="SUPFAM" id="SSF160582">
    <property type="entry name" value="MbtH-like"/>
    <property type="match status" value="1"/>
</dbReference>
<accession>A0A438AYD8</accession>
<reference evidence="2 3" key="1">
    <citation type="submission" date="2018-11" db="EMBL/GenBank/DDBJ databases">
        <title>Rhodococcus spongicola sp. nov. and Rhodococcus xishaensis sp. nov. from marine sponges.</title>
        <authorList>
            <person name="Li L."/>
            <person name="Lin H.W."/>
        </authorList>
    </citation>
    <scope>NUCLEOTIDE SEQUENCE [LARGE SCALE GENOMIC DNA]</scope>
    <source>
        <strain evidence="2 3">LHW50502</strain>
    </source>
</reference>